<organism evidence="1 2">
    <name type="scientific">Parelaphostrongylus tenuis</name>
    <name type="common">Meningeal worm</name>
    <dbReference type="NCBI Taxonomy" id="148309"/>
    <lineage>
        <taxon>Eukaryota</taxon>
        <taxon>Metazoa</taxon>
        <taxon>Ecdysozoa</taxon>
        <taxon>Nematoda</taxon>
        <taxon>Chromadorea</taxon>
        <taxon>Rhabditida</taxon>
        <taxon>Rhabditina</taxon>
        <taxon>Rhabditomorpha</taxon>
        <taxon>Strongyloidea</taxon>
        <taxon>Metastrongylidae</taxon>
        <taxon>Parelaphostrongylus</taxon>
    </lineage>
</organism>
<dbReference type="Proteomes" id="UP001196413">
    <property type="component" value="Unassembled WGS sequence"/>
</dbReference>
<protein>
    <recommendedName>
        <fullName evidence="3">F-box domain-containing protein</fullName>
    </recommendedName>
</protein>
<name>A0AAD5RE30_PARTN</name>
<keyword evidence="2" id="KW-1185">Reference proteome</keyword>
<comment type="caution">
    <text evidence="1">The sequence shown here is derived from an EMBL/GenBank/DDBJ whole genome shotgun (WGS) entry which is preliminary data.</text>
</comment>
<accession>A0AAD5RE30</accession>
<evidence type="ECO:0000313" key="1">
    <source>
        <dbReference type="EMBL" id="KAJ1374582.1"/>
    </source>
</evidence>
<reference evidence="1" key="1">
    <citation type="submission" date="2021-06" db="EMBL/GenBank/DDBJ databases">
        <title>Parelaphostrongylus tenuis whole genome reference sequence.</title>
        <authorList>
            <person name="Garwood T.J."/>
            <person name="Larsen P.A."/>
            <person name="Fountain-Jones N.M."/>
            <person name="Garbe J.R."/>
            <person name="Macchietto M.G."/>
            <person name="Kania S.A."/>
            <person name="Gerhold R.W."/>
            <person name="Richards J.E."/>
            <person name="Wolf T.M."/>
        </authorList>
    </citation>
    <scope>NUCLEOTIDE SEQUENCE</scope>
    <source>
        <strain evidence="1">MNPRO001-30</strain>
        <tissue evidence="1">Meninges</tissue>
    </source>
</reference>
<dbReference type="EMBL" id="JAHQIW010007470">
    <property type="protein sequence ID" value="KAJ1374582.1"/>
    <property type="molecule type" value="Genomic_DNA"/>
</dbReference>
<sequence>MAPADFPLSDDVVSSISLHLDGKSVRPLGNTCRRSRQTAEASANMASSRSSVWFYGSAYSLGCSSNAAK</sequence>
<dbReference type="AlphaFoldDB" id="A0AAD5RE30"/>
<evidence type="ECO:0008006" key="3">
    <source>
        <dbReference type="Google" id="ProtNLM"/>
    </source>
</evidence>
<evidence type="ECO:0000313" key="2">
    <source>
        <dbReference type="Proteomes" id="UP001196413"/>
    </source>
</evidence>
<gene>
    <name evidence="1" type="ORF">KIN20_037293</name>
</gene>
<proteinExistence type="predicted"/>